<dbReference type="EMBL" id="CP002390">
    <property type="protein sequence ID" value="EFE27929.1"/>
    <property type="molecule type" value="Genomic_DNA"/>
</dbReference>
<organism evidence="2 3">
    <name type="scientific">Filifactor alocis (strain ATCC 35896 / CCUG 47790 / D40 B5)</name>
    <name type="common">Fusobacterium alocis</name>
    <dbReference type="NCBI Taxonomy" id="546269"/>
    <lineage>
        <taxon>Bacteria</taxon>
        <taxon>Bacillati</taxon>
        <taxon>Bacillota</taxon>
        <taxon>Clostridia</taxon>
        <taxon>Peptostreptococcales</taxon>
        <taxon>Filifactoraceae</taxon>
        <taxon>Filifactor</taxon>
    </lineage>
</organism>
<accession>D6GSU4</accession>
<keyword evidence="1" id="KW-0472">Membrane</keyword>
<evidence type="ECO:0000313" key="2">
    <source>
        <dbReference type="EMBL" id="EFE27929.1"/>
    </source>
</evidence>
<evidence type="ECO:0000313" key="3">
    <source>
        <dbReference type="Proteomes" id="UP000007468"/>
    </source>
</evidence>
<dbReference type="STRING" id="546269.HMPREF0389_01181"/>
<reference evidence="3" key="1">
    <citation type="submission" date="2010-12" db="EMBL/GenBank/DDBJ databases">
        <title>The genome sequence of Filifactor alocis strain ATCC 35896.</title>
        <authorList>
            <consortium name="The Broad Institute Genome Sequencing Platform"/>
            <person name="Ward D."/>
            <person name="Earl A."/>
            <person name="Feldgarden M."/>
            <person name="Young S.K."/>
            <person name="Gargeya S."/>
            <person name="Zeng Q."/>
            <person name="Alvarado L."/>
            <person name="Berlin A."/>
            <person name="Bochicchio J."/>
            <person name="Chapman S.B."/>
            <person name="Chen Z."/>
            <person name="Freedman E."/>
            <person name="Gellesch M."/>
            <person name="Goldberg J."/>
            <person name="Griggs A."/>
            <person name="Gujja S."/>
            <person name="Heilman E."/>
            <person name="Heiman D."/>
            <person name="Howarth C."/>
            <person name="Mehta T."/>
            <person name="Neiman D."/>
            <person name="Pearson M."/>
            <person name="Roberts A."/>
            <person name="Saif S."/>
            <person name="Shea T."/>
            <person name="Shenoy N."/>
            <person name="Sisk P."/>
            <person name="Stolte C."/>
            <person name="Sykes S."/>
            <person name="White J."/>
            <person name="Yandava C."/>
            <person name="Izard J."/>
            <person name="Blanton J.M."/>
            <person name="Baranova O.V."/>
            <person name="Tanner A.C."/>
            <person name="Dewhirst F.E."/>
            <person name="Haas B."/>
            <person name="Nusbaum C."/>
            <person name="Birren B."/>
        </authorList>
    </citation>
    <scope>NUCLEOTIDE SEQUENCE [LARGE SCALE GENOMIC DNA]</scope>
    <source>
        <strain evidence="3">ATCC 35896 / D40 B5</strain>
    </source>
</reference>
<keyword evidence="3" id="KW-1185">Reference proteome</keyword>
<keyword evidence="1" id="KW-1133">Transmembrane helix</keyword>
<dbReference type="AlphaFoldDB" id="D6GSU4"/>
<sequence>MWEIGVLLAGIGFLILCIFGAVTLRDFGYAAKRISHILDENEKSIKEITDSVADITDSVDNVFTTSEKVIKALTTFGAIRSVKKK</sequence>
<keyword evidence="1" id="KW-0812">Transmembrane</keyword>
<dbReference type="KEGG" id="faa:HMPREF0389_01181"/>
<feature type="transmembrane region" description="Helical" evidence="1">
    <location>
        <begin position="6"/>
        <end position="24"/>
    </location>
</feature>
<name>D6GSU4_FILAD</name>
<protein>
    <recommendedName>
        <fullName evidence="4">DUF948 domain-containing protein</fullName>
    </recommendedName>
</protein>
<dbReference type="RefSeq" id="WP_014261697.1">
    <property type="nucleotide sequence ID" value="NC_016630.1"/>
</dbReference>
<dbReference type="eggNOG" id="ENOG5034CGK">
    <property type="taxonomic scope" value="Bacteria"/>
</dbReference>
<dbReference type="Proteomes" id="UP000007468">
    <property type="component" value="Chromosome"/>
</dbReference>
<proteinExistence type="predicted"/>
<evidence type="ECO:0000256" key="1">
    <source>
        <dbReference type="SAM" id="Phobius"/>
    </source>
</evidence>
<evidence type="ECO:0008006" key="4">
    <source>
        <dbReference type="Google" id="ProtNLM"/>
    </source>
</evidence>
<gene>
    <name evidence="2" type="ordered locus">HMPREF0389_01181</name>
</gene>